<evidence type="ECO:0000313" key="1">
    <source>
        <dbReference type="EMBL" id="SHF30708.1"/>
    </source>
</evidence>
<evidence type="ECO:0000313" key="2">
    <source>
        <dbReference type="Proteomes" id="UP000184509"/>
    </source>
</evidence>
<protein>
    <submittedName>
        <fullName evidence="1">Uncharacterized protein</fullName>
    </submittedName>
</protein>
<dbReference type="RefSeq" id="WP_073400988.1">
    <property type="nucleotide sequence ID" value="NZ_FQTV01000007.1"/>
</dbReference>
<organism evidence="1 2">
    <name type="scientific">Bacteroides luti</name>
    <dbReference type="NCBI Taxonomy" id="1297750"/>
    <lineage>
        <taxon>Bacteria</taxon>
        <taxon>Pseudomonadati</taxon>
        <taxon>Bacteroidota</taxon>
        <taxon>Bacteroidia</taxon>
        <taxon>Bacteroidales</taxon>
        <taxon>Bacteroidaceae</taxon>
        <taxon>Bacteroides</taxon>
    </lineage>
</organism>
<name>A0A1M5AK98_9BACE</name>
<dbReference type="Proteomes" id="UP000184509">
    <property type="component" value="Unassembled WGS sequence"/>
</dbReference>
<dbReference type="OrthoDB" id="1031515at2"/>
<gene>
    <name evidence="1" type="ORF">SAMN05444405_10720</name>
</gene>
<sequence>MGKDKLNNIEDFLTNDSFICYVFEQTSSLKKHWDDYFKCNPEKESLARNARQILLNEDDKPGISSTEKEELKQRILSTIMKVNSYK</sequence>
<proteinExistence type="predicted"/>
<accession>A0A1M5AK98</accession>
<dbReference type="AlphaFoldDB" id="A0A1M5AK98"/>
<keyword evidence="2" id="KW-1185">Reference proteome</keyword>
<reference evidence="1 2" key="1">
    <citation type="submission" date="2016-11" db="EMBL/GenBank/DDBJ databases">
        <authorList>
            <person name="Jaros S."/>
            <person name="Januszkiewicz K."/>
            <person name="Wedrychowicz H."/>
        </authorList>
    </citation>
    <scope>NUCLEOTIDE SEQUENCE [LARGE SCALE GENOMIC DNA]</scope>
    <source>
        <strain evidence="1 2">DSM 26991</strain>
    </source>
</reference>
<dbReference type="EMBL" id="FQTV01000007">
    <property type="protein sequence ID" value="SHF30708.1"/>
    <property type="molecule type" value="Genomic_DNA"/>
</dbReference>